<dbReference type="Gene3D" id="3.40.50.10810">
    <property type="entry name" value="Tandem AAA-ATPase domain"/>
    <property type="match status" value="1"/>
</dbReference>
<feature type="domain" description="Helicase C-terminal" evidence="11">
    <location>
        <begin position="608"/>
        <end position="769"/>
    </location>
</feature>
<keyword evidence="5" id="KW-0347">Helicase</keyword>
<reference evidence="12 13" key="1">
    <citation type="journal article" date="2018" name="Nat. Ecol. Evol.">
        <title>Pezizomycetes genomes reveal the molecular basis of ectomycorrhizal truffle lifestyle.</title>
        <authorList>
            <person name="Murat C."/>
            <person name="Payen T."/>
            <person name="Noel B."/>
            <person name="Kuo A."/>
            <person name="Morin E."/>
            <person name="Chen J."/>
            <person name="Kohler A."/>
            <person name="Krizsan K."/>
            <person name="Balestrini R."/>
            <person name="Da Silva C."/>
            <person name="Montanini B."/>
            <person name="Hainaut M."/>
            <person name="Levati E."/>
            <person name="Barry K.W."/>
            <person name="Belfiori B."/>
            <person name="Cichocki N."/>
            <person name="Clum A."/>
            <person name="Dockter R.B."/>
            <person name="Fauchery L."/>
            <person name="Guy J."/>
            <person name="Iotti M."/>
            <person name="Le Tacon F."/>
            <person name="Lindquist E.A."/>
            <person name="Lipzen A."/>
            <person name="Malagnac F."/>
            <person name="Mello A."/>
            <person name="Molinier V."/>
            <person name="Miyauchi S."/>
            <person name="Poulain J."/>
            <person name="Riccioni C."/>
            <person name="Rubini A."/>
            <person name="Sitrit Y."/>
            <person name="Splivallo R."/>
            <person name="Traeger S."/>
            <person name="Wang M."/>
            <person name="Zifcakova L."/>
            <person name="Wipf D."/>
            <person name="Zambonelli A."/>
            <person name="Paolocci F."/>
            <person name="Nowrousian M."/>
            <person name="Ottonello S."/>
            <person name="Baldrian P."/>
            <person name="Spatafora J.W."/>
            <person name="Henrissat B."/>
            <person name="Nagy L.G."/>
            <person name="Aury J.M."/>
            <person name="Wincker P."/>
            <person name="Grigoriev I.V."/>
            <person name="Bonfante P."/>
            <person name="Martin F.M."/>
        </authorList>
    </citation>
    <scope>NUCLEOTIDE SEQUENCE [LARGE SCALE GENOMIC DNA]</scope>
    <source>
        <strain evidence="12 13">ATCC MYA-4762</strain>
    </source>
</reference>
<dbReference type="InterPro" id="IPR014001">
    <property type="entry name" value="Helicase_ATP-bd"/>
</dbReference>
<dbReference type="InterPro" id="IPR000330">
    <property type="entry name" value="SNF2_N"/>
</dbReference>
<feature type="compositionally biased region" description="Low complexity" evidence="9">
    <location>
        <begin position="1"/>
        <end position="19"/>
    </location>
</feature>
<comment type="subcellular location">
    <subcellularLocation>
        <location evidence="1">Nucleus</location>
    </subcellularLocation>
</comment>
<feature type="domain" description="Helicase ATP-binding" evidence="10">
    <location>
        <begin position="209"/>
        <end position="375"/>
    </location>
</feature>
<dbReference type="Proteomes" id="UP000267821">
    <property type="component" value="Unassembled WGS sequence"/>
</dbReference>
<name>A0A3N4M1H1_9PEZI</name>
<gene>
    <name evidence="12" type="ORF">L211DRAFT_817131</name>
</gene>
<dbReference type="Pfam" id="PF00176">
    <property type="entry name" value="SNF2-rel_dom"/>
    <property type="match status" value="1"/>
</dbReference>
<organism evidence="12 13">
    <name type="scientific">Terfezia boudieri ATCC MYA-4762</name>
    <dbReference type="NCBI Taxonomy" id="1051890"/>
    <lineage>
        <taxon>Eukaryota</taxon>
        <taxon>Fungi</taxon>
        <taxon>Dikarya</taxon>
        <taxon>Ascomycota</taxon>
        <taxon>Pezizomycotina</taxon>
        <taxon>Pezizomycetes</taxon>
        <taxon>Pezizales</taxon>
        <taxon>Pezizaceae</taxon>
        <taxon>Terfezia</taxon>
    </lineage>
</organism>
<keyword evidence="3" id="KW-0547">Nucleotide-binding</keyword>
<evidence type="ECO:0000256" key="6">
    <source>
        <dbReference type="ARBA" id="ARBA00022840"/>
    </source>
</evidence>
<dbReference type="InParanoid" id="A0A3N4M1H1"/>
<dbReference type="STRING" id="1051890.A0A3N4M1H1"/>
<dbReference type="SMART" id="SM00487">
    <property type="entry name" value="DEXDc"/>
    <property type="match status" value="1"/>
</dbReference>
<comment type="similarity">
    <text evidence="2">Belongs to the SNF2/RAD54 helicase family.</text>
</comment>
<keyword evidence="8" id="KW-0539">Nucleus</keyword>
<dbReference type="InterPro" id="IPR038718">
    <property type="entry name" value="SNF2-like_sf"/>
</dbReference>
<dbReference type="InterPro" id="IPR027417">
    <property type="entry name" value="P-loop_NTPase"/>
</dbReference>
<dbReference type="GO" id="GO:0004386">
    <property type="term" value="F:helicase activity"/>
    <property type="evidence" value="ECO:0007669"/>
    <property type="project" value="UniProtKB-KW"/>
</dbReference>
<evidence type="ECO:0000256" key="2">
    <source>
        <dbReference type="ARBA" id="ARBA00007025"/>
    </source>
</evidence>
<evidence type="ECO:0000259" key="10">
    <source>
        <dbReference type="PROSITE" id="PS51192"/>
    </source>
</evidence>
<evidence type="ECO:0000259" key="11">
    <source>
        <dbReference type="PROSITE" id="PS51194"/>
    </source>
</evidence>
<dbReference type="InterPro" id="IPR001650">
    <property type="entry name" value="Helicase_C-like"/>
</dbReference>
<keyword evidence="13" id="KW-1185">Reference proteome</keyword>
<protein>
    <submittedName>
        <fullName evidence="12">Uncharacterized protein</fullName>
    </submittedName>
</protein>
<dbReference type="SUPFAM" id="SSF52540">
    <property type="entry name" value="P-loop containing nucleoside triphosphate hydrolases"/>
    <property type="match status" value="2"/>
</dbReference>
<dbReference type="Pfam" id="PF00271">
    <property type="entry name" value="Helicase_C"/>
    <property type="match status" value="1"/>
</dbReference>
<keyword evidence="7" id="KW-0175">Coiled coil</keyword>
<dbReference type="FunCoup" id="A0A3N4M1H1">
    <property type="interactions" value="504"/>
</dbReference>
<evidence type="ECO:0000256" key="1">
    <source>
        <dbReference type="ARBA" id="ARBA00004123"/>
    </source>
</evidence>
<dbReference type="SMART" id="SM00490">
    <property type="entry name" value="HELICc"/>
    <property type="match status" value="1"/>
</dbReference>
<keyword evidence="4" id="KW-0378">Hydrolase</keyword>
<evidence type="ECO:0000256" key="5">
    <source>
        <dbReference type="ARBA" id="ARBA00022806"/>
    </source>
</evidence>
<evidence type="ECO:0000313" key="12">
    <source>
        <dbReference type="EMBL" id="RPB28910.1"/>
    </source>
</evidence>
<dbReference type="OrthoDB" id="5857104at2759"/>
<dbReference type="Gene3D" id="3.40.50.300">
    <property type="entry name" value="P-loop containing nucleotide triphosphate hydrolases"/>
    <property type="match status" value="1"/>
</dbReference>
<evidence type="ECO:0000256" key="9">
    <source>
        <dbReference type="SAM" id="MobiDB-lite"/>
    </source>
</evidence>
<dbReference type="EMBL" id="ML121528">
    <property type="protein sequence ID" value="RPB28910.1"/>
    <property type="molecule type" value="Genomic_DNA"/>
</dbReference>
<evidence type="ECO:0000256" key="3">
    <source>
        <dbReference type="ARBA" id="ARBA00022741"/>
    </source>
</evidence>
<keyword evidence="6" id="KW-0067">ATP-binding</keyword>
<dbReference type="PROSITE" id="PS51194">
    <property type="entry name" value="HELICASE_CTER"/>
    <property type="match status" value="1"/>
</dbReference>
<evidence type="ECO:0000256" key="8">
    <source>
        <dbReference type="ARBA" id="ARBA00023242"/>
    </source>
</evidence>
<dbReference type="CDD" id="cd18793">
    <property type="entry name" value="SF2_C_SNF"/>
    <property type="match status" value="1"/>
</dbReference>
<sequence length="837" mass="94013">MSAATSTRAPSPSTAATTSLETGPILDPQNAPEDKKWLRLQFLLKQSKVYSSILADKMKAQQAVQKAKEEKEREKLRKEHGHSSQEAKEDEAKEGEVKEEEVRDESISKRATRSGKVGPAVTAPKKRGVKGTANGKKGAGGKNTLTNFLTRSAIGDTKASTTEALAAAALEGSGEKLGQQTQLRSARQPKLVTGGNMTPYQLEGLDWLCSLYENGLNGILADEMGLGKTLQTIAFLAFLREKGSFGPFLIVAPVSTLTNWVAEIEKFTPDMPCVLYHGTPKERESIRSKRLRAVGPNFPIICTSYELIMKDRKYLQRYSWAFIVIDEGHRIKNLNCKLIKELKSYTSANRLLLTGTPLQNNLAELWSLLNFLLPDIFDDLDVFQEWFDFSALREKEGLGQILEADRKTQIVQSLHAILKPFLLRRVKADVMTQLPPKREYVLYAPLTKEQKELYQALVDGKGKEWLQEIPDKDHLSKKKPSLFPLPAEQDPPATTTFAPLTCPLHPPQRKRTRPSYYELSEDEWLDHLDAETLYHTSSSPSPSDPICSSYQSQLHLATKEISSKKLQNLIMQLRLCCNSPHQFYWPWSPTDTTPPDSSLVTSSGKLLLLDRLLPELFARGHKVLIFSQFATTLDILYDYAYTLRGWKCARIDGSVKLEERREQIDLFNKNPDWKVFLLSTRAGGQGINLTAADTVILFDSDWNPMMDLQAQDRAHRIGQKKPVVVFRFATGGTVEERLLERAEGKRRLERLVMMKGKFGGVVSKEEVGGEGAGRWGEKDLEGIFVKEGSEKVKVMEEGEELLRKEELEVLMDRSKEAYERAERGEGRSVLGKGGVKG</sequence>
<dbReference type="GO" id="GO:0005524">
    <property type="term" value="F:ATP binding"/>
    <property type="evidence" value="ECO:0007669"/>
    <property type="project" value="UniProtKB-KW"/>
</dbReference>
<evidence type="ECO:0000256" key="4">
    <source>
        <dbReference type="ARBA" id="ARBA00022801"/>
    </source>
</evidence>
<feature type="compositionally biased region" description="Basic and acidic residues" evidence="9">
    <location>
        <begin position="66"/>
        <end position="108"/>
    </location>
</feature>
<proteinExistence type="inferred from homology"/>
<dbReference type="PANTHER" id="PTHR10799">
    <property type="entry name" value="SNF2/RAD54 HELICASE FAMILY"/>
    <property type="match status" value="1"/>
</dbReference>
<feature type="region of interest" description="Disordered" evidence="9">
    <location>
        <begin position="1"/>
        <end position="31"/>
    </location>
</feature>
<evidence type="ECO:0000313" key="13">
    <source>
        <dbReference type="Proteomes" id="UP000267821"/>
    </source>
</evidence>
<accession>A0A3N4M1H1</accession>
<dbReference type="FunFam" id="3.40.50.10810:FF:000015">
    <property type="entry name" value="lymphoid-specific helicase isoform X1"/>
    <property type="match status" value="1"/>
</dbReference>
<evidence type="ECO:0000256" key="7">
    <source>
        <dbReference type="ARBA" id="ARBA00023054"/>
    </source>
</evidence>
<dbReference type="GO" id="GO:0016787">
    <property type="term" value="F:hydrolase activity"/>
    <property type="evidence" value="ECO:0007669"/>
    <property type="project" value="UniProtKB-KW"/>
</dbReference>
<dbReference type="InterPro" id="IPR049730">
    <property type="entry name" value="SNF2/RAD54-like_C"/>
</dbReference>
<dbReference type="GO" id="GO:0005634">
    <property type="term" value="C:nucleus"/>
    <property type="evidence" value="ECO:0007669"/>
    <property type="project" value="UniProtKB-SubCell"/>
</dbReference>
<dbReference type="PROSITE" id="PS51192">
    <property type="entry name" value="HELICASE_ATP_BIND_1"/>
    <property type="match status" value="1"/>
</dbReference>
<feature type="region of interest" description="Disordered" evidence="9">
    <location>
        <begin position="58"/>
        <end position="144"/>
    </location>
</feature>
<dbReference type="AlphaFoldDB" id="A0A3N4M1H1"/>